<gene>
    <name evidence="1" type="ORF">POTOM_050944</name>
</gene>
<dbReference type="AlphaFoldDB" id="A0A8X8C8I0"/>
<keyword evidence="2" id="KW-1185">Reference proteome</keyword>
<sequence>MACPHPGIRGLFFESNQDKENILYWKPSIFRLFNNTVPHGYTYMRKSNVRHLNQSIHSQEESEGEASSCEVRKMVQKRGVIGKLISGYDLEVCFIQETKMQDYSDSLVLRLWNAPSVSCKHGVWAIGLVALFGAHKASGFRCVAVGIYAPCCTRERRRLWRELCPLKHAFEDPWFLIWM</sequence>
<organism evidence="1 2">
    <name type="scientific">Populus tomentosa</name>
    <name type="common">Chinese white poplar</name>
    <dbReference type="NCBI Taxonomy" id="118781"/>
    <lineage>
        <taxon>Eukaryota</taxon>
        <taxon>Viridiplantae</taxon>
        <taxon>Streptophyta</taxon>
        <taxon>Embryophyta</taxon>
        <taxon>Tracheophyta</taxon>
        <taxon>Spermatophyta</taxon>
        <taxon>Magnoliopsida</taxon>
        <taxon>eudicotyledons</taxon>
        <taxon>Gunneridae</taxon>
        <taxon>Pentapetalae</taxon>
        <taxon>rosids</taxon>
        <taxon>fabids</taxon>
        <taxon>Malpighiales</taxon>
        <taxon>Salicaceae</taxon>
        <taxon>Saliceae</taxon>
        <taxon>Populus</taxon>
    </lineage>
</organism>
<proteinExistence type="predicted"/>
<evidence type="ECO:0000313" key="1">
    <source>
        <dbReference type="EMBL" id="KAG6746404.1"/>
    </source>
</evidence>
<evidence type="ECO:0000313" key="2">
    <source>
        <dbReference type="Proteomes" id="UP000886885"/>
    </source>
</evidence>
<dbReference type="EMBL" id="JAAWWB010000030">
    <property type="protein sequence ID" value="KAG6746404.1"/>
    <property type="molecule type" value="Genomic_DNA"/>
</dbReference>
<dbReference type="Proteomes" id="UP000886885">
    <property type="component" value="Chromosome 15D"/>
</dbReference>
<accession>A0A8X8C8I0</accession>
<protein>
    <submittedName>
        <fullName evidence="1">Uncharacterized protein</fullName>
    </submittedName>
</protein>
<reference evidence="1" key="1">
    <citation type="journal article" date="2020" name="bioRxiv">
        <title>Hybrid origin of Populus tomentosa Carr. identified through genome sequencing and phylogenomic analysis.</title>
        <authorList>
            <person name="An X."/>
            <person name="Gao K."/>
            <person name="Chen Z."/>
            <person name="Li J."/>
            <person name="Yang X."/>
            <person name="Yang X."/>
            <person name="Zhou J."/>
            <person name="Guo T."/>
            <person name="Zhao T."/>
            <person name="Huang S."/>
            <person name="Miao D."/>
            <person name="Khan W.U."/>
            <person name="Rao P."/>
            <person name="Ye M."/>
            <person name="Lei B."/>
            <person name="Liao W."/>
            <person name="Wang J."/>
            <person name="Ji L."/>
            <person name="Li Y."/>
            <person name="Guo B."/>
            <person name="Mustafa N.S."/>
            <person name="Li S."/>
            <person name="Yun Q."/>
            <person name="Keller S.R."/>
            <person name="Mao J."/>
            <person name="Zhang R."/>
            <person name="Strauss S.H."/>
        </authorList>
    </citation>
    <scope>NUCLEOTIDE SEQUENCE</scope>
    <source>
        <strain evidence="1">GM15</strain>
        <tissue evidence="1">Leaf</tissue>
    </source>
</reference>
<comment type="caution">
    <text evidence="1">The sequence shown here is derived from an EMBL/GenBank/DDBJ whole genome shotgun (WGS) entry which is preliminary data.</text>
</comment>
<name>A0A8X8C8I0_POPTO</name>